<keyword evidence="3" id="KW-1185">Reference proteome</keyword>
<protein>
    <recommendedName>
        <fullName evidence="4">DnrO protein</fullName>
    </recommendedName>
</protein>
<sequence length="168" mass="17779">MSIKSSGVYFALALGALTLSTPLVAATSTNDVHDHDSHAVHANEGHVLYLNDGQPWGTDEPLREAMGKLRGRVRASLDDIHTGNFADSAFDSLAATINGQVAYMIENCGLEGEADAQLHILITQLMAGASAMEGATEDSRTSGAVKVVGALNNYATYFGDESFEPIEH</sequence>
<dbReference type="EMBL" id="LT629748">
    <property type="protein sequence ID" value="SDS35825.1"/>
    <property type="molecule type" value="Genomic_DNA"/>
</dbReference>
<dbReference type="OrthoDB" id="6933865at2"/>
<dbReference type="RefSeq" id="WP_090272972.1">
    <property type="nucleotide sequence ID" value="NZ_LT629748.1"/>
</dbReference>
<accession>A0A1H1RJD6</accession>
<keyword evidence="1" id="KW-0732">Signal</keyword>
<organism evidence="2 3">
    <name type="scientific">Halopseudomonas litoralis</name>
    <dbReference type="NCBI Taxonomy" id="797277"/>
    <lineage>
        <taxon>Bacteria</taxon>
        <taxon>Pseudomonadati</taxon>
        <taxon>Pseudomonadota</taxon>
        <taxon>Gammaproteobacteria</taxon>
        <taxon>Pseudomonadales</taxon>
        <taxon>Pseudomonadaceae</taxon>
        <taxon>Halopseudomonas</taxon>
    </lineage>
</organism>
<evidence type="ECO:0000256" key="1">
    <source>
        <dbReference type="SAM" id="SignalP"/>
    </source>
</evidence>
<reference evidence="3" key="1">
    <citation type="submission" date="2016-10" db="EMBL/GenBank/DDBJ databases">
        <authorList>
            <person name="Varghese N."/>
            <person name="Submissions S."/>
        </authorList>
    </citation>
    <scope>NUCLEOTIDE SEQUENCE [LARGE SCALE GENOMIC DNA]</scope>
    <source>
        <strain evidence="3">2SM5</strain>
    </source>
</reference>
<feature type="signal peptide" evidence="1">
    <location>
        <begin position="1"/>
        <end position="25"/>
    </location>
</feature>
<dbReference type="Proteomes" id="UP000243426">
    <property type="component" value="Chromosome I"/>
</dbReference>
<evidence type="ECO:0000313" key="3">
    <source>
        <dbReference type="Proteomes" id="UP000243426"/>
    </source>
</evidence>
<gene>
    <name evidence="2" type="ORF">SAMN05216198_1769</name>
</gene>
<proteinExistence type="predicted"/>
<feature type="chain" id="PRO_5009258917" description="DnrO protein" evidence="1">
    <location>
        <begin position="26"/>
        <end position="168"/>
    </location>
</feature>
<name>A0A1H1RJD6_9GAMM</name>
<evidence type="ECO:0008006" key="4">
    <source>
        <dbReference type="Google" id="ProtNLM"/>
    </source>
</evidence>
<dbReference type="AlphaFoldDB" id="A0A1H1RJD6"/>
<evidence type="ECO:0000313" key="2">
    <source>
        <dbReference type="EMBL" id="SDS35825.1"/>
    </source>
</evidence>